<evidence type="ECO:0000256" key="1">
    <source>
        <dbReference type="SAM" id="Phobius"/>
    </source>
</evidence>
<dbReference type="Proteomes" id="UP000317171">
    <property type="component" value="Chromosome"/>
</dbReference>
<keyword evidence="1" id="KW-0812">Transmembrane</keyword>
<gene>
    <name evidence="2" type="ORF">Pan241w_44410</name>
</gene>
<keyword evidence="3" id="KW-1185">Reference proteome</keyword>
<keyword evidence="1" id="KW-1133">Transmembrane helix</keyword>
<keyword evidence="1" id="KW-0472">Membrane</keyword>
<evidence type="ECO:0000313" key="2">
    <source>
        <dbReference type="EMBL" id="QDT44332.1"/>
    </source>
</evidence>
<sequence>MSACLSGFEMDSFLRRNRKSVSNAITQFRSIPRVATQGDPFIGLRLFVGEPMLATGVLYSPRVVHLGGIAKHRVECCYVLYQLLKSRSVQRRCCFCFVFMWSCCGIFVFLSAVLLGEVFFTGMCSDEENFCEGREWVKSSLAEPGPKLVQDWFRFGSEWFCFGSNRVLFVAKN</sequence>
<protein>
    <submittedName>
        <fullName evidence="2">Uncharacterized protein</fullName>
    </submittedName>
</protein>
<organism evidence="2 3">
    <name type="scientific">Gimesia alba</name>
    <dbReference type="NCBI Taxonomy" id="2527973"/>
    <lineage>
        <taxon>Bacteria</taxon>
        <taxon>Pseudomonadati</taxon>
        <taxon>Planctomycetota</taxon>
        <taxon>Planctomycetia</taxon>
        <taxon>Planctomycetales</taxon>
        <taxon>Planctomycetaceae</taxon>
        <taxon>Gimesia</taxon>
    </lineage>
</organism>
<reference evidence="2 3" key="1">
    <citation type="submission" date="2019-02" db="EMBL/GenBank/DDBJ databases">
        <title>Deep-cultivation of Planctomycetes and their phenomic and genomic characterization uncovers novel biology.</title>
        <authorList>
            <person name="Wiegand S."/>
            <person name="Jogler M."/>
            <person name="Boedeker C."/>
            <person name="Pinto D."/>
            <person name="Vollmers J."/>
            <person name="Rivas-Marin E."/>
            <person name="Kohn T."/>
            <person name="Peeters S.H."/>
            <person name="Heuer A."/>
            <person name="Rast P."/>
            <person name="Oberbeckmann S."/>
            <person name="Bunk B."/>
            <person name="Jeske O."/>
            <person name="Meyerdierks A."/>
            <person name="Storesund J.E."/>
            <person name="Kallscheuer N."/>
            <person name="Luecker S."/>
            <person name="Lage O.M."/>
            <person name="Pohl T."/>
            <person name="Merkel B.J."/>
            <person name="Hornburger P."/>
            <person name="Mueller R.-W."/>
            <person name="Bruemmer F."/>
            <person name="Labrenz M."/>
            <person name="Spormann A.M."/>
            <person name="Op den Camp H."/>
            <person name="Overmann J."/>
            <person name="Amann R."/>
            <person name="Jetten M.S.M."/>
            <person name="Mascher T."/>
            <person name="Medema M.H."/>
            <person name="Devos D.P."/>
            <person name="Kaster A.-K."/>
            <person name="Ovreas L."/>
            <person name="Rohde M."/>
            <person name="Galperin M.Y."/>
            <person name="Jogler C."/>
        </authorList>
    </citation>
    <scope>NUCLEOTIDE SEQUENCE [LARGE SCALE GENOMIC DNA]</scope>
    <source>
        <strain evidence="2 3">Pan241w</strain>
    </source>
</reference>
<proteinExistence type="predicted"/>
<dbReference type="AlphaFoldDB" id="A0A517RKH5"/>
<dbReference type="KEGG" id="gaz:Pan241w_44410"/>
<dbReference type="EMBL" id="CP036269">
    <property type="protein sequence ID" value="QDT44332.1"/>
    <property type="molecule type" value="Genomic_DNA"/>
</dbReference>
<evidence type="ECO:0000313" key="3">
    <source>
        <dbReference type="Proteomes" id="UP000317171"/>
    </source>
</evidence>
<accession>A0A517RKH5</accession>
<name>A0A517RKH5_9PLAN</name>
<feature type="transmembrane region" description="Helical" evidence="1">
    <location>
        <begin position="93"/>
        <end position="115"/>
    </location>
</feature>